<dbReference type="GO" id="GO:0004803">
    <property type="term" value="F:transposase activity"/>
    <property type="evidence" value="ECO:0007669"/>
    <property type="project" value="InterPro"/>
</dbReference>
<evidence type="ECO:0008006" key="3">
    <source>
        <dbReference type="Google" id="ProtNLM"/>
    </source>
</evidence>
<dbReference type="PANTHER" id="PTHR36966:SF1">
    <property type="entry name" value="REP-ASSOCIATED TYROSINE TRANSPOSASE"/>
    <property type="match status" value="1"/>
</dbReference>
<proteinExistence type="predicted"/>
<accession>A0A450SW95</accession>
<sequence>MPRRPYECGSVFRDVGGICTGDLPVAPTESPHCTGNPRGTGDLLVAPTELPHCMAAGPTDIEMIYNPDIHHRRSIRLRGYDYSQAGAYFVTICTQNQECLFGKIADGEMRLNDAGKIVAEEWTRSEVIRDEIELDEWVVMPNHFHGILVITGRGDRRVAPTACGLPHCTGDRRDWWWTTSVSPKT</sequence>
<dbReference type="GO" id="GO:0006313">
    <property type="term" value="P:DNA transposition"/>
    <property type="evidence" value="ECO:0007669"/>
    <property type="project" value="InterPro"/>
</dbReference>
<dbReference type="EMBL" id="CAADEW010000006">
    <property type="protein sequence ID" value="VFJ44204.1"/>
    <property type="molecule type" value="Genomic_DNA"/>
</dbReference>
<protein>
    <recommendedName>
        <fullName evidence="3">Transposase IS200-like domain-containing protein</fullName>
    </recommendedName>
</protein>
<organism evidence="2">
    <name type="scientific">Candidatus Kentrum sp. FW</name>
    <dbReference type="NCBI Taxonomy" id="2126338"/>
    <lineage>
        <taxon>Bacteria</taxon>
        <taxon>Pseudomonadati</taxon>
        <taxon>Pseudomonadota</taxon>
        <taxon>Gammaproteobacteria</taxon>
        <taxon>Candidatus Kentrum</taxon>
    </lineage>
</organism>
<gene>
    <name evidence="1" type="ORF">BECKFW1821A_GA0114235_100619</name>
    <name evidence="2" type="ORF">BECKFW1821B_GA0114236_104011</name>
</gene>
<dbReference type="EMBL" id="CAADFD010000040">
    <property type="protein sequence ID" value="VFJ58227.1"/>
    <property type="molecule type" value="Genomic_DNA"/>
</dbReference>
<dbReference type="InterPro" id="IPR036515">
    <property type="entry name" value="Transposase_17_sf"/>
</dbReference>
<dbReference type="InterPro" id="IPR052715">
    <property type="entry name" value="RAYT_transposase"/>
</dbReference>
<name>A0A450SW95_9GAMM</name>
<dbReference type="GO" id="GO:0043565">
    <property type="term" value="F:sequence-specific DNA binding"/>
    <property type="evidence" value="ECO:0007669"/>
    <property type="project" value="TreeGrafter"/>
</dbReference>
<reference evidence="2" key="1">
    <citation type="submission" date="2019-02" db="EMBL/GenBank/DDBJ databases">
        <authorList>
            <person name="Gruber-Vodicka R. H."/>
            <person name="Seah K. B. B."/>
        </authorList>
    </citation>
    <scope>NUCLEOTIDE SEQUENCE</scope>
    <source>
        <strain evidence="2">BECK_BZ106</strain>
        <strain evidence="1">BECK_BZ15</strain>
    </source>
</reference>
<evidence type="ECO:0000313" key="1">
    <source>
        <dbReference type="EMBL" id="VFJ44204.1"/>
    </source>
</evidence>
<dbReference type="PANTHER" id="PTHR36966">
    <property type="entry name" value="REP-ASSOCIATED TYROSINE TRANSPOSASE"/>
    <property type="match status" value="1"/>
</dbReference>
<evidence type="ECO:0000313" key="2">
    <source>
        <dbReference type="EMBL" id="VFJ58227.1"/>
    </source>
</evidence>
<dbReference type="SUPFAM" id="SSF143422">
    <property type="entry name" value="Transposase IS200-like"/>
    <property type="match status" value="1"/>
</dbReference>
<dbReference type="AlphaFoldDB" id="A0A450SW95"/>
<dbReference type="Gene3D" id="3.30.70.1290">
    <property type="entry name" value="Transposase IS200-like"/>
    <property type="match status" value="1"/>
</dbReference>